<dbReference type="GO" id="GO:0051213">
    <property type="term" value="F:dioxygenase activity"/>
    <property type="evidence" value="ECO:0007669"/>
    <property type="project" value="InterPro"/>
</dbReference>
<protein>
    <recommendedName>
        <fullName evidence="3">Fe2OG dioxygenase domain-containing protein</fullName>
    </recommendedName>
</protein>
<dbReference type="Gene3D" id="2.60.120.620">
    <property type="entry name" value="q2cbj1_9rhob like domain"/>
    <property type="match status" value="1"/>
</dbReference>
<dbReference type="AlphaFoldDB" id="W1IM44"/>
<evidence type="ECO:0000313" key="1">
    <source>
        <dbReference type="EMBL" id="CDL79499.1"/>
    </source>
</evidence>
<evidence type="ECO:0000313" key="2">
    <source>
        <dbReference type="Proteomes" id="UP000019197"/>
    </source>
</evidence>
<organism evidence="1 2">
    <name type="scientific">Xenorhabdus cabanillasii JM26</name>
    <dbReference type="NCBI Taxonomy" id="1427517"/>
    <lineage>
        <taxon>Bacteria</taxon>
        <taxon>Pseudomonadati</taxon>
        <taxon>Pseudomonadota</taxon>
        <taxon>Gammaproteobacteria</taxon>
        <taxon>Enterobacterales</taxon>
        <taxon>Morganellaceae</taxon>
        <taxon>Xenorhabdus</taxon>
    </lineage>
</organism>
<dbReference type="EMBL" id="CBXE010000020">
    <property type="protein sequence ID" value="CDL79499.1"/>
    <property type="molecule type" value="Genomic_DNA"/>
</dbReference>
<name>W1IM44_9GAMM</name>
<dbReference type="Proteomes" id="UP000019197">
    <property type="component" value="Unassembled WGS sequence"/>
</dbReference>
<reference evidence="1 2" key="1">
    <citation type="submission" date="2013-11" db="EMBL/GenBank/DDBJ databases">
        <title>Draft genome sequence and annotation of the entomopathogenic bacterium, Xenorhabdus cabanillasi strain JM26.</title>
        <authorList>
            <person name="Gualtieri M."/>
            <person name="Ogier J.C."/>
            <person name="Pages S."/>
            <person name="Givaudan A."/>
            <person name="Gaudriault S."/>
        </authorList>
    </citation>
    <scope>NUCLEOTIDE SEQUENCE [LARGE SCALE GENOMIC DNA]</scope>
    <source>
        <strain evidence="1 2">JM26</strain>
    </source>
</reference>
<accession>W1IM44</accession>
<comment type="caution">
    <text evidence="1">The sequence shown here is derived from an EMBL/GenBank/DDBJ whole genome shotgun (WGS) entry which is preliminary data.</text>
</comment>
<gene>
    <name evidence="1" type="ORF">XCR1_1160012</name>
</gene>
<dbReference type="OrthoDB" id="6430671at2"/>
<dbReference type="InterPro" id="IPR018724">
    <property type="entry name" value="2OG-Fe_dioxygenase"/>
</dbReference>
<dbReference type="Pfam" id="PF10014">
    <property type="entry name" value="2OG-Fe_Oxy_2"/>
    <property type="match status" value="1"/>
</dbReference>
<proteinExistence type="predicted"/>
<evidence type="ECO:0008006" key="3">
    <source>
        <dbReference type="Google" id="ProtNLM"/>
    </source>
</evidence>
<sequence>MPHKNKSPINIFNLEQVGINKNNFINKIKKFYHLYEPDLYLVRQEKIKALAKKSLISFEKDSVLLTNYYSNIISEHEFREKLNFNASCFFDTLSNIKSYRKRLISTFIFNKDSGIKRIKSGSFNQVGAGTKKNTFDFRIIPRLFKEAPEEMESDDLFKLIFFIADRVFQYETISQFKVITHYTLIDCFTDDGIETSNSPEGIHQDGVDYIVSALVLERVNISGGDSKIYIGDKNNHILTTQLQSGQGIFQPDKGTDLWHEVTPIKLIDPKKRGYRSTIGFDIDLRYSTTNKF</sequence>
<dbReference type="RefSeq" id="WP_051502213.1">
    <property type="nucleotide sequence ID" value="NZ_CAWLVK010000020.1"/>
</dbReference>